<keyword evidence="1" id="KW-0560">Oxidoreductase</keyword>
<dbReference type="PANTHER" id="PTHR13789:SF309">
    <property type="entry name" value="PUTATIVE (AFU_ORTHOLOGUE AFUA_6G14510)-RELATED"/>
    <property type="match status" value="1"/>
</dbReference>
<dbReference type="EMBL" id="VFPH01000002">
    <property type="protein sequence ID" value="TQM38401.1"/>
    <property type="molecule type" value="Genomic_DNA"/>
</dbReference>
<feature type="domain" description="FAD-binding" evidence="3">
    <location>
        <begin position="4"/>
        <end position="345"/>
    </location>
</feature>
<dbReference type="Proteomes" id="UP000319818">
    <property type="component" value="Unassembled WGS sequence"/>
</dbReference>
<name>A0A543FX50_9PSEU</name>
<evidence type="ECO:0000256" key="2">
    <source>
        <dbReference type="ARBA" id="ARBA00023033"/>
    </source>
</evidence>
<dbReference type="PANTHER" id="PTHR13789">
    <property type="entry name" value="MONOOXYGENASE"/>
    <property type="match status" value="1"/>
</dbReference>
<gene>
    <name evidence="4" type="ORF">FB388_5634</name>
</gene>
<protein>
    <submittedName>
        <fullName evidence="4">2-polyprenyl-6-methoxyphenol hydroxylase-like FAD-dependent oxidoreductase</fullName>
    </submittedName>
</protein>
<evidence type="ECO:0000259" key="3">
    <source>
        <dbReference type="Pfam" id="PF01494"/>
    </source>
</evidence>
<reference evidence="4 5" key="1">
    <citation type="submission" date="2019-06" db="EMBL/GenBank/DDBJ databases">
        <title>Sequencing the genomes of 1000 actinobacteria strains.</title>
        <authorList>
            <person name="Klenk H.-P."/>
        </authorList>
    </citation>
    <scope>NUCLEOTIDE SEQUENCE [LARGE SCALE GENOMIC DNA]</scope>
    <source>
        <strain evidence="4 5">DSM 45511</strain>
    </source>
</reference>
<dbReference type="SUPFAM" id="SSF51905">
    <property type="entry name" value="FAD/NAD(P)-binding domain"/>
    <property type="match status" value="1"/>
</dbReference>
<comment type="caution">
    <text evidence="4">The sequence shown here is derived from an EMBL/GenBank/DDBJ whole genome shotgun (WGS) entry which is preliminary data.</text>
</comment>
<dbReference type="GO" id="GO:0004497">
    <property type="term" value="F:monooxygenase activity"/>
    <property type="evidence" value="ECO:0007669"/>
    <property type="project" value="UniProtKB-KW"/>
</dbReference>
<evidence type="ECO:0000256" key="1">
    <source>
        <dbReference type="ARBA" id="ARBA00023002"/>
    </source>
</evidence>
<dbReference type="AlphaFoldDB" id="A0A543FX50"/>
<dbReference type="GO" id="GO:0071949">
    <property type="term" value="F:FAD binding"/>
    <property type="evidence" value="ECO:0007669"/>
    <property type="project" value="InterPro"/>
</dbReference>
<dbReference type="OrthoDB" id="9782160at2"/>
<accession>A0A543FX50</accession>
<proteinExistence type="predicted"/>
<keyword evidence="5" id="KW-1185">Reference proteome</keyword>
<dbReference type="PRINTS" id="PR00420">
    <property type="entry name" value="RNGMNOXGNASE"/>
</dbReference>
<dbReference type="Gene3D" id="3.50.50.60">
    <property type="entry name" value="FAD/NAD(P)-binding domain"/>
    <property type="match status" value="1"/>
</dbReference>
<evidence type="ECO:0000313" key="5">
    <source>
        <dbReference type="Proteomes" id="UP000319818"/>
    </source>
</evidence>
<evidence type="ECO:0000313" key="4">
    <source>
        <dbReference type="EMBL" id="TQM38401.1"/>
    </source>
</evidence>
<keyword evidence="2" id="KW-0503">Monooxygenase</keyword>
<dbReference type="InterPro" id="IPR002938">
    <property type="entry name" value="FAD-bd"/>
</dbReference>
<dbReference type="Pfam" id="PF01494">
    <property type="entry name" value="FAD_binding_3"/>
    <property type="match status" value="1"/>
</dbReference>
<dbReference type="InterPro" id="IPR036188">
    <property type="entry name" value="FAD/NAD-bd_sf"/>
</dbReference>
<sequence length="404" mass="42797">MRTALVIGAGIAGPVAAIALQRAGITPTVYEARESTADELGAFLTLQVNGIDALRTLGVGHVVAGIGFPTPSMRFRSGTGKLLGEVSTGAALPDGTVGVTLKRSDLYRALRDEARQQGITIEHGRRLVEVRPVPGGVRAEFADGTSATAELLVGADGIRSRVRQVIDPGAAPARYVPVLNIGGFAPAIAVDGVQGGYEMVFGKRAFFGYVVAPDGAVWWFANPPQRSEPAPGELSGLGTAHWRARLAELFAGDRTPACEIIAATPGELEGWATYDLPSVRRWHRDRMVLIGDAAHATSPASGQGASMAIEDAVELGRCLRDLPEPDAAFAAYEQLRRFRVERVVANGARSSNAKAAGPVARVLRDALLPLFLRRQGAQAEAWLHGYHIDWDAQVVPATVPAGRR</sequence>
<organism evidence="4 5">
    <name type="scientific">Pseudonocardia cypriaca</name>
    <dbReference type="NCBI Taxonomy" id="882449"/>
    <lineage>
        <taxon>Bacteria</taxon>
        <taxon>Bacillati</taxon>
        <taxon>Actinomycetota</taxon>
        <taxon>Actinomycetes</taxon>
        <taxon>Pseudonocardiales</taxon>
        <taxon>Pseudonocardiaceae</taxon>
        <taxon>Pseudonocardia</taxon>
    </lineage>
</organism>
<dbReference type="InterPro" id="IPR050493">
    <property type="entry name" value="FAD-dep_Monooxygenase_BioMet"/>
</dbReference>
<dbReference type="RefSeq" id="WP_142105075.1">
    <property type="nucleotide sequence ID" value="NZ_VFPH01000002.1"/>
</dbReference>